<protein>
    <submittedName>
        <fullName evidence="7">Uncharacterized protein</fullName>
    </submittedName>
</protein>
<evidence type="ECO:0000256" key="3">
    <source>
        <dbReference type="ARBA" id="ARBA00022896"/>
    </source>
</evidence>
<dbReference type="Pfam" id="PF13640">
    <property type="entry name" value="2OG-FeII_Oxy_3"/>
    <property type="match status" value="1"/>
</dbReference>
<comment type="cofactor">
    <cofactor evidence="1">
        <name>L-ascorbate</name>
        <dbReference type="ChEBI" id="CHEBI:38290"/>
    </cofactor>
</comment>
<organism evidence="7 8">
    <name type="scientific">Owenia fusiformis</name>
    <name type="common">Polychaete worm</name>
    <dbReference type="NCBI Taxonomy" id="6347"/>
    <lineage>
        <taxon>Eukaryota</taxon>
        <taxon>Metazoa</taxon>
        <taxon>Spiralia</taxon>
        <taxon>Lophotrochozoa</taxon>
        <taxon>Annelida</taxon>
        <taxon>Polychaeta</taxon>
        <taxon>Sedentaria</taxon>
        <taxon>Canalipalpata</taxon>
        <taxon>Sabellida</taxon>
        <taxon>Oweniida</taxon>
        <taxon>Oweniidae</taxon>
        <taxon>Owenia</taxon>
    </lineage>
</organism>
<evidence type="ECO:0000313" key="8">
    <source>
        <dbReference type="Proteomes" id="UP000749559"/>
    </source>
</evidence>
<dbReference type="AlphaFoldDB" id="A0A8J1U6V2"/>
<evidence type="ECO:0000256" key="4">
    <source>
        <dbReference type="ARBA" id="ARBA00022964"/>
    </source>
</evidence>
<dbReference type="InterPro" id="IPR005123">
    <property type="entry name" value="Oxoglu/Fe-dep_dioxygenase_dom"/>
</dbReference>
<keyword evidence="5" id="KW-0560">Oxidoreductase</keyword>
<dbReference type="PROSITE" id="PS51471">
    <property type="entry name" value="FE2OG_OXY"/>
    <property type="match status" value="1"/>
</dbReference>
<keyword evidence="6" id="KW-0408">Iron</keyword>
<dbReference type="InterPro" id="IPR044862">
    <property type="entry name" value="Pro_4_hyd_alph_FE2OG_OXY"/>
</dbReference>
<evidence type="ECO:0000256" key="6">
    <source>
        <dbReference type="ARBA" id="ARBA00023004"/>
    </source>
</evidence>
<dbReference type="Gene3D" id="2.60.120.620">
    <property type="entry name" value="q2cbj1_9rhob like domain"/>
    <property type="match status" value="1"/>
</dbReference>
<dbReference type="GO" id="GO:0005506">
    <property type="term" value="F:iron ion binding"/>
    <property type="evidence" value="ECO:0007669"/>
    <property type="project" value="InterPro"/>
</dbReference>
<dbReference type="EMBL" id="CAIIXF020000009">
    <property type="protein sequence ID" value="CAH1794815.1"/>
    <property type="molecule type" value="Genomic_DNA"/>
</dbReference>
<accession>A0A8J1U6V2</accession>
<dbReference type="GO" id="GO:0005783">
    <property type="term" value="C:endoplasmic reticulum"/>
    <property type="evidence" value="ECO:0007669"/>
    <property type="project" value="TreeGrafter"/>
</dbReference>
<dbReference type="PANTHER" id="PTHR10869">
    <property type="entry name" value="PROLYL 4-HYDROXYLASE ALPHA SUBUNIT"/>
    <property type="match status" value="1"/>
</dbReference>
<sequence length="262" mass="30047">MCSGLSANLIKCNKSTSVRSKLTCHYRRTLIPYKRWKEEVLNFDPWVAQLHDFMRDEESDFFMQESKKTLVPSVAGRVVDGVKYGTTGYVRVGKVAWFLDNHTDPTVGLISRRIEELTTFDTKWRETGPSGAEPFQTVGYGIGGNLMPHMDHHNASKFERDGMMKNSGNRMVTMLLYLNDVEKGGATVWPKLNVSFFPVKNAAVYWFNYKRSGEVDRRLVHAACPVILGHKWVATKWIREKNQFKSRPCGLHPNSTDTYLYI</sequence>
<keyword evidence="4" id="KW-0223">Dioxygenase</keyword>
<proteinExistence type="predicted"/>
<evidence type="ECO:0000256" key="2">
    <source>
        <dbReference type="ARBA" id="ARBA00022723"/>
    </source>
</evidence>
<dbReference type="PANTHER" id="PTHR10869:SF244">
    <property type="entry name" value="PROLYL 4-HYDROXYLASE SUBUNIT ALPHA-2"/>
    <property type="match status" value="1"/>
</dbReference>
<evidence type="ECO:0000256" key="5">
    <source>
        <dbReference type="ARBA" id="ARBA00023002"/>
    </source>
</evidence>
<keyword evidence="3" id="KW-0847">Vitamin C</keyword>
<reference evidence="7" key="1">
    <citation type="submission" date="2022-03" db="EMBL/GenBank/DDBJ databases">
        <authorList>
            <person name="Martin C."/>
        </authorList>
    </citation>
    <scope>NUCLEOTIDE SEQUENCE</scope>
</reference>
<dbReference type="Proteomes" id="UP000749559">
    <property type="component" value="Unassembled WGS sequence"/>
</dbReference>
<dbReference type="InterPro" id="IPR045054">
    <property type="entry name" value="P4HA-like"/>
</dbReference>
<dbReference type="GO" id="GO:0031418">
    <property type="term" value="F:L-ascorbic acid binding"/>
    <property type="evidence" value="ECO:0007669"/>
    <property type="project" value="UniProtKB-KW"/>
</dbReference>
<dbReference type="InterPro" id="IPR006620">
    <property type="entry name" value="Pro_4_hyd_alph"/>
</dbReference>
<gene>
    <name evidence="7" type="ORF">OFUS_LOCUS19452</name>
</gene>
<evidence type="ECO:0000313" key="7">
    <source>
        <dbReference type="EMBL" id="CAH1794815.1"/>
    </source>
</evidence>
<keyword evidence="8" id="KW-1185">Reference proteome</keyword>
<dbReference type="GO" id="GO:0004656">
    <property type="term" value="F:procollagen-proline 4-dioxygenase activity"/>
    <property type="evidence" value="ECO:0007669"/>
    <property type="project" value="TreeGrafter"/>
</dbReference>
<evidence type="ECO:0000256" key="1">
    <source>
        <dbReference type="ARBA" id="ARBA00001961"/>
    </source>
</evidence>
<comment type="caution">
    <text evidence="7">The sequence shown here is derived from an EMBL/GenBank/DDBJ whole genome shotgun (WGS) entry which is preliminary data.</text>
</comment>
<dbReference type="OrthoDB" id="420380at2759"/>
<keyword evidence="2" id="KW-0479">Metal-binding</keyword>
<name>A0A8J1U6V2_OWEFU</name>
<dbReference type="SMART" id="SM00702">
    <property type="entry name" value="P4Hc"/>
    <property type="match status" value="1"/>
</dbReference>